<keyword evidence="2" id="KW-1185">Reference proteome</keyword>
<dbReference type="Proteomes" id="UP000730618">
    <property type="component" value="Unassembled WGS sequence"/>
</dbReference>
<dbReference type="EMBL" id="CAJVCE010000004">
    <property type="protein sequence ID" value="CAG7630393.1"/>
    <property type="molecule type" value="Genomic_DNA"/>
</dbReference>
<proteinExistence type="predicted"/>
<sequence>MAFDEYDKFITDLRTDTRTDAQLKADMTAWQQNMATKMKAHYIAGTSPNIASKKNGYGRFDLQHIAAANAVDGISADESRWISDNTAGPHWLEIHLDQNYAVKKAEITTGNVKRRLHGRMHSPAGRLCLFMFVFIVFKMERIRMIWTLKRLLHRTNRHVITVQIAQRKFPVPRKRVRMRFFLDLIPKRLRPLPRFIEFIYAKKKHESVARFSLL</sequence>
<organism evidence="1 2">
    <name type="scientific">Paenibacillus allorhizosphaerae</name>
    <dbReference type="NCBI Taxonomy" id="2849866"/>
    <lineage>
        <taxon>Bacteria</taxon>
        <taxon>Bacillati</taxon>
        <taxon>Bacillota</taxon>
        <taxon>Bacilli</taxon>
        <taxon>Bacillales</taxon>
        <taxon>Paenibacillaceae</taxon>
        <taxon>Paenibacillus</taxon>
    </lineage>
</organism>
<gene>
    <name evidence="1" type="ORF">PAECIP111802_01632</name>
</gene>
<name>A0ABN7TF27_9BACL</name>
<evidence type="ECO:0000313" key="2">
    <source>
        <dbReference type="Proteomes" id="UP000730618"/>
    </source>
</evidence>
<protein>
    <submittedName>
        <fullName evidence="1">Uncharacterized protein</fullName>
    </submittedName>
</protein>
<accession>A0ABN7TF27</accession>
<comment type="caution">
    <text evidence="1">The sequence shown here is derived from an EMBL/GenBank/DDBJ whole genome shotgun (WGS) entry which is preliminary data.</text>
</comment>
<reference evidence="1 2" key="1">
    <citation type="submission" date="2021-06" db="EMBL/GenBank/DDBJ databases">
        <authorList>
            <person name="Criscuolo A."/>
        </authorList>
    </citation>
    <scope>NUCLEOTIDE SEQUENCE [LARGE SCALE GENOMIC DNA]</scope>
    <source>
        <strain evidence="2">CIP 111802</strain>
    </source>
</reference>
<evidence type="ECO:0000313" key="1">
    <source>
        <dbReference type="EMBL" id="CAG7630393.1"/>
    </source>
</evidence>